<name>A0A4Q1BW58_TREME</name>
<evidence type="ECO:0000256" key="1">
    <source>
        <dbReference type="SAM" id="MobiDB-lite"/>
    </source>
</evidence>
<gene>
    <name evidence="2" type="ORF">M231_00383</name>
</gene>
<accession>A0A4Q1BW58</accession>
<protein>
    <submittedName>
        <fullName evidence="2">Uncharacterized protein</fullName>
    </submittedName>
</protein>
<organism evidence="2 3">
    <name type="scientific">Tremella mesenterica</name>
    <name type="common">Jelly fungus</name>
    <dbReference type="NCBI Taxonomy" id="5217"/>
    <lineage>
        <taxon>Eukaryota</taxon>
        <taxon>Fungi</taxon>
        <taxon>Dikarya</taxon>
        <taxon>Basidiomycota</taxon>
        <taxon>Agaricomycotina</taxon>
        <taxon>Tremellomycetes</taxon>
        <taxon>Tremellales</taxon>
        <taxon>Tremellaceae</taxon>
        <taxon>Tremella</taxon>
    </lineage>
</organism>
<proteinExistence type="predicted"/>
<dbReference type="InParanoid" id="A0A4Q1BW58"/>
<reference evidence="2 3" key="1">
    <citation type="submission" date="2016-06" db="EMBL/GenBank/DDBJ databases">
        <title>Evolution of pathogenesis and genome organization in the Tremellales.</title>
        <authorList>
            <person name="Cuomo C."/>
            <person name="Litvintseva A."/>
            <person name="Heitman J."/>
            <person name="Chen Y."/>
            <person name="Sun S."/>
            <person name="Springer D."/>
            <person name="Dromer F."/>
            <person name="Young S."/>
            <person name="Zeng Q."/>
            <person name="Chapman S."/>
            <person name="Gujja S."/>
            <person name="Saif S."/>
            <person name="Birren B."/>
        </authorList>
    </citation>
    <scope>NUCLEOTIDE SEQUENCE [LARGE SCALE GENOMIC DNA]</scope>
    <source>
        <strain evidence="2 3">ATCC 28783</strain>
    </source>
</reference>
<dbReference type="AlphaFoldDB" id="A0A4Q1BW58"/>
<sequence length="331" mass="36868">MIVDTTSTISGSPTLTETSSRWNDPYKKPSSVNVERLSQRLTSMSQGIDLLSLIPSQLSDPILVLAVSLCRDPRSAFLNLDGMPPLRNIRKVEDYCGSAETEGATSCTSSLSFTPTTKLENDCEPTATGWWKGADIVRTFDPETQIPITIRTYHPDTHRLLFSQIIHPKNNMVTIEWTSPVFRPGLTEKNSAGEVSEISMTFFCLGNSMVRCEMTSGQPAWTIFKYLHRSQPGKLPETSLWLENPEEGSWKTYEASLENAQATVTVNINDVEVSFKKFTFAQLATEKPLVETNVGSERGKGRKKSLIQPPIKRWLRILSGVISNTSGNWST</sequence>
<feature type="compositionally biased region" description="Polar residues" evidence="1">
    <location>
        <begin position="1"/>
        <end position="22"/>
    </location>
</feature>
<comment type="caution">
    <text evidence="2">The sequence shown here is derived from an EMBL/GenBank/DDBJ whole genome shotgun (WGS) entry which is preliminary data.</text>
</comment>
<evidence type="ECO:0000313" key="2">
    <source>
        <dbReference type="EMBL" id="RXK42393.1"/>
    </source>
</evidence>
<dbReference type="Proteomes" id="UP000289152">
    <property type="component" value="Unassembled WGS sequence"/>
</dbReference>
<dbReference type="EMBL" id="SDIL01000002">
    <property type="protein sequence ID" value="RXK42393.1"/>
    <property type="molecule type" value="Genomic_DNA"/>
</dbReference>
<evidence type="ECO:0000313" key="3">
    <source>
        <dbReference type="Proteomes" id="UP000289152"/>
    </source>
</evidence>
<keyword evidence="3" id="KW-1185">Reference proteome</keyword>
<dbReference type="VEuPathDB" id="FungiDB:TREMEDRAFT_63472"/>
<feature type="region of interest" description="Disordered" evidence="1">
    <location>
        <begin position="1"/>
        <end position="29"/>
    </location>
</feature>